<evidence type="ECO:0000256" key="1">
    <source>
        <dbReference type="SAM" id="Phobius"/>
    </source>
</evidence>
<proteinExistence type="predicted"/>
<dbReference type="EMBL" id="BONE01000023">
    <property type="protein sequence ID" value="GIF73752.1"/>
    <property type="molecule type" value="Genomic_DNA"/>
</dbReference>
<protein>
    <recommendedName>
        <fullName evidence="4">PknH-like extracellular domain-containing protein</fullName>
    </recommendedName>
</protein>
<dbReference type="Proteomes" id="UP000604117">
    <property type="component" value="Unassembled WGS sequence"/>
</dbReference>
<comment type="caution">
    <text evidence="2">The sequence shown here is derived from an EMBL/GenBank/DDBJ whole genome shotgun (WGS) entry which is preliminary data.</text>
</comment>
<sequence>MPDDSDLAARIAADLGQVRWPAAEEIRRSARRRTRRSVLAASLSVLVLFTGVWVAATRPFDQPPATQPEFAAQPSLPEPVATTVGPGDPAWIPPEALLGPEDVGAGLVVSRVEVDQDRPVDGLVFALEPCPAYPKVRTYQGAYQFRRQQTVGYPPKVPGQPETAMAVLHQTVLRLPDGGARELMTEAVRGAEVCGKYVSSGTLSATNDEAGGAVVKQMKVETAHTWSLLDRGFAGDDSLLFEHRMTAYAGRMDTDLGVSTVVVLRVGDLVATVEQVNGDPPDSTRKLATRAAAWLCTAATPPC</sequence>
<evidence type="ECO:0000313" key="3">
    <source>
        <dbReference type="Proteomes" id="UP000604117"/>
    </source>
</evidence>
<feature type="transmembrane region" description="Helical" evidence="1">
    <location>
        <begin position="37"/>
        <end position="56"/>
    </location>
</feature>
<keyword evidence="1" id="KW-0472">Membrane</keyword>
<keyword evidence="1" id="KW-1133">Transmembrane helix</keyword>
<name>A0ABQ4CR60_9ACTN</name>
<dbReference type="RefSeq" id="WP_203713801.1">
    <property type="nucleotide sequence ID" value="NZ_BONE01000023.1"/>
</dbReference>
<accession>A0ABQ4CR60</accession>
<keyword evidence="3" id="KW-1185">Reference proteome</keyword>
<gene>
    <name evidence="2" type="ORF">Asi02nite_32700</name>
</gene>
<evidence type="ECO:0000313" key="2">
    <source>
        <dbReference type="EMBL" id="GIF73752.1"/>
    </source>
</evidence>
<keyword evidence="1" id="KW-0812">Transmembrane</keyword>
<reference evidence="2 3" key="1">
    <citation type="submission" date="2021-01" db="EMBL/GenBank/DDBJ databases">
        <title>Whole genome shotgun sequence of Asanoa siamensis NBRC 107932.</title>
        <authorList>
            <person name="Komaki H."/>
            <person name="Tamura T."/>
        </authorList>
    </citation>
    <scope>NUCLEOTIDE SEQUENCE [LARGE SCALE GENOMIC DNA]</scope>
    <source>
        <strain evidence="2 3">NBRC 107932</strain>
    </source>
</reference>
<organism evidence="2 3">
    <name type="scientific">Asanoa siamensis</name>
    <dbReference type="NCBI Taxonomy" id="926357"/>
    <lineage>
        <taxon>Bacteria</taxon>
        <taxon>Bacillati</taxon>
        <taxon>Actinomycetota</taxon>
        <taxon>Actinomycetes</taxon>
        <taxon>Micromonosporales</taxon>
        <taxon>Micromonosporaceae</taxon>
        <taxon>Asanoa</taxon>
    </lineage>
</organism>
<evidence type="ECO:0008006" key="4">
    <source>
        <dbReference type="Google" id="ProtNLM"/>
    </source>
</evidence>